<keyword evidence="4" id="KW-0456">Lyase</keyword>
<reference evidence="6 7" key="1">
    <citation type="submission" date="2018-08" db="EMBL/GenBank/DDBJ databases">
        <title>Erythrobacter zhengii sp.nov., a bacterium isolated from deep-sea sediment.</title>
        <authorList>
            <person name="Fang C."/>
            <person name="Wu Y.-H."/>
            <person name="Sun C."/>
            <person name="Wang H."/>
            <person name="Cheng H."/>
            <person name="Meng F.-X."/>
            <person name="Wang C.-S."/>
            <person name="Xu X.-W."/>
        </authorList>
    </citation>
    <scope>NUCLEOTIDE SEQUENCE [LARGE SCALE GENOMIC DNA]</scope>
    <source>
        <strain evidence="6 7">CCTCC AB 2015396</strain>
    </source>
</reference>
<dbReference type="Proteomes" id="UP000265366">
    <property type="component" value="Unassembled WGS sequence"/>
</dbReference>
<protein>
    <submittedName>
        <fullName evidence="6">GFA family protein</fullName>
    </submittedName>
</protein>
<keyword evidence="7" id="KW-1185">Reference proteome</keyword>
<organism evidence="6 7">
    <name type="scientific">Aurantiacibacter xanthus</name>
    <dbReference type="NCBI Taxonomy" id="1784712"/>
    <lineage>
        <taxon>Bacteria</taxon>
        <taxon>Pseudomonadati</taxon>
        <taxon>Pseudomonadota</taxon>
        <taxon>Alphaproteobacteria</taxon>
        <taxon>Sphingomonadales</taxon>
        <taxon>Erythrobacteraceae</taxon>
        <taxon>Aurantiacibacter</taxon>
    </lineage>
</organism>
<accession>A0A3A1P8T9</accession>
<evidence type="ECO:0000256" key="3">
    <source>
        <dbReference type="ARBA" id="ARBA00022833"/>
    </source>
</evidence>
<keyword evidence="3" id="KW-0862">Zinc</keyword>
<feature type="domain" description="CENP-V/GFA" evidence="5">
    <location>
        <begin position="2"/>
        <end position="117"/>
    </location>
</feature>
<dbReference type="RefSeq" id="WP_119591980.1">
    <property type="nucleotide sequence ID" value="NZ_QXFM01000049.1"/>
</dbReference>
<dbReference type="InterPro" id="IPR011057">
    <property type="entry name" value="Mss4-like_sf"/>
</dbReference>
<proteinExistence type="inferred from homology"/>
<evidence type="ECO:0000313" key="7">
    <source>
        <dbReference type="Proteomes" id="UP000265366"/>
    </source>
</evidence>
<evidence type="ECO:0000256" key="4">
    <source>
        <dbReference type="ARBA" id="ARBA00023239"/>
    </source>
</evidence>
<dbReference type="Pfam" id="PF04828">
    <property type="entry name" value="GFA"/>
    <property type="match status" value="1"/>
</dbReference>
<dbReference type="PANTHER" id="PTHR33337:SF40">
    <property type="entry name" value="CENP-V_GFA DOMAIN-CONTAINING PROTEIN-RELATED"/>
    <property type="match status" value="1"/>
</dbReference>
<comment type="caution">
    <text evidence="6">The sequence shown here is derived from an EMBL/GenBank/DDBJ whole genome shotgun (WGS) entry which is preliminary data.</text>
</comment>
<evidence type="ECO:0000256" key="2">
    <source>
        <dbReference type="ARBA" id="ARBA00022723"/>
    </source>
</evidence>
<name>A0A3A1P8T9_9SPHN</name>
<comment type="similarity">
    <text evidence="1">Belongs to the Gfa family.</text>
</comment>
<dbReference type="PANTHER" id="PTHR33337">
    <property type="entry name" value="GFA DOMAIN-CONTAINING PROTEIN"/>
    <property type="match status" value="1"/>
</dbReference>
<dbReference type="InterPro" id="IPR006913">
    <property type="entry name" value="CENP-V/GFA"/>
</dbReference>
<dbReference type="OrthoDB" id="7186766at2"/>
<evidence type="ECO:0000256" key="1">
    <source>
        <dbReference type="ARBA" id="ARBA00005495"/>
    </source>
</evidence>
<keyword evidence="2" id="KW-0479">Metal-binding</keyword>
<dbReference type="AlphaFoldDB" id="A0A3A1P8T9"/>
<evidence type="ECO:0000259" key="5">
    <source>
        <dbReference type="PROSITE" id="PS51891"/>
    </source>
</evidence>
<dbReference type="SUPFAM" id="SSF51316">
    <property type="entry name" value="Mss4-like"/>
    <property type="match status" value="1"/>
</dbReference>
<evidence type="ECO:0000313" key="6">
    <source>
        <dbReference type="EMBL" id="RIV90110.1"/>
    </source>
</evidence>
<dbReference type="GO" id="GO:0016846">
    <property type="term" value="F:carbon-sulfur lyase activity"/>
    <property type="evidence" value="ECO:0007669"/>
    <property type="project" value="InterPro"/>
</dbReference>
<dbReference type="Gene3D" id="3.90.1590.10">
    <property type="entry name" value="glutathione-dependent formaldehyde- activating enzyme (gfa)"/>
    <property type="match status" value="1"/>
</dbReference>
<dbReference type="EMBL" id="QXFM01000049">
    <property type="protein sequence ID" value="RIV90110.1"/>
    <property type="molecule type" value="Genomic_DNA"/>
</dbReference>
<dbReference type="PROSITE" id="PS51891">
    <property type="entry name" value="CENP_V_GFA"/>
    <property type="match status" value="1"/>
</dbReference>
<sequence length="132" mass="14116">MVSGGCRCGAVRYEAEGDFAHHALCHCRDCQMAHGAPMVGWIAFKADQVRFSGAEPVRYTAPSGSTRSFCGTCGTPLAFVNEETLPGIVDLPSVTLDDPDALAPQAQIQVAERRAWMADLATLPAFARYPGE</sequence>
<gene>
    <name evidence="6" type="ORF">D2V17_04890</name>
</gene>
<dbReference type="GO" id="GO:0046872">
    <property type="term" value="F:metal ion binding"/>
    <property type="evidence" value="ECO:0007669"/>
    <property type="project" value="UniProtKB-KW"/>
</dbReference>